<dbReference type="PANTHER" id="PTHR43292">
    <property type="entry name" value="ACYL-COA DEHYDROGENASE"/>
    <property type="match status" value="1"/>
</dbReference>
<dbReference type="InterPro" id="IPR046373">
    <property type="entry name" value="Acyl-CoA_Oxase/DH_mid-dom_sf"/>
</dbReference>
<keyword evidence="4 6" id="KW-0274">FAD</keyword>
<reference evidence="10 11" key="1">
    <citation type="submission" date="2017-02" db="EMBL/GenBank/DDBJ databases">
        <title>The new phylogeny of genus Mycobacterium.</title>
        <authorList>
            <person name="Tortoli E."/>
            <person name="Trovato A."/>
            <person name="Cirillo D.M."/>
        </authorList>
    </citation>
    <scope>NUCLEOTIDE SEQUENCE [LARGE SCALE GENOMIC DNA]</scope>
    <source>
        <strain evidence="10 11">DSM 45000</strain>
    </source>
</reference>
<dbReference type="GO" id="GO:0016627">
    <property type="term" value="F:oxidoreductase activity, acting on the CH-CH group of donors"/>
    <property type="evidence" value="ECO:0007669"/>
    <property type="project" value="InterPro"/>
</dbReference>
<dbReference type="InterPro" id="IPR013786">
    <property type="entry name" value="AcylCoA_DH/ox_N"/>
</dbReference>
<dbReference type="GO" id="GO:0005886">
    <property type="term" value="C:plasma membrane"/>
    <property type="evidence" value="ECO:0007669"/>
    <property type="project" value="TreeGrafter"/>
</dbReference>
<feature type="domain" description="Acyl-CoA dehydrogenase/oxidase C-terminal" evidence="7">
    <location>
        <begin position="231"/>
        <end position="387"/>
    </location>
</feature>
<keyword evidence="3 6" id="KW-0285">Flavoprotein</keyword>
<protein>
    <submittedName>
        <fullName evidence="10">Acyl-CoA dehydrogenase</fullName>
    </submittedName>
</protein>
<dbReference type="InterPro" id="IPR052161">
    <property type="entry name" value="Mycobact_Acyl-CoA_DH"/>
</dbReference>
<evidence type="ECO:0000256" key="3">
    <source>
        <dbReference type="ARBA" id="ARBA00022630"/>
    </source>
</evidence>
<keyword evidence="5 6" id="KW-0560">Oxidoreductase</keyword>
<dbReference type="GO" id="GO:0050660">
    <property type="term" value="F:flavin adenine dinucleotide binding"/>
    <property type="evidence" value="ECO:0007669"/>
    <property type="project" value="InterPro"/>
</dbReference>
<dbReference type="InterPro" id="IPR037069">
    <property type="entry name" value="AcylCoA_DH/ox_N_sf"/>
</dbReference>
<dbReference type="OrthoDB" id="5179760at2"/>
<evidence type="ECO:0000259" key="7">
    <source>
        <dbReference type="Pfam" id="PF00441"/>
    </source>
</evidence>
<sequence>MDLTFSAEHIEFRDEVRSWLAENAPTEQRPDVPAEIREYDLGWQRTQWGGGWAGISWPVEYGGRGLSLVEQLIWYEEYARAGLPPIDACFVGLSHAGPTLMTKATPDQRSFHLPKILGGEAIWCQGFSEPSAGSDLAALRTRAVIDGDELVINGQKIWTSFANIADYQELLVRTTSGGKKHHGITWVICDMHSPGIDVRPIKTIDRGAEFCEVFYDDVRIPIANVVGEIDNGWAVAMSTLAFERGTAFTASQVRLSNTVENLIALARETTGPDQRRPAIADDEIARRLATARAEVIAMRAMTYASVSANARTDTPGPGGSMLKLFYSQIAVSVAKLAMDILGPQGLQYNSRWARPMGWSGHYLYSYSVPISGGTSEIQRNIIGERVLGLPR</sequence>
<dbReference type="Pfam" id="PF02771">
    <property type="entry name" value="Acyl-CoA_dh_N"/>
    <property type="match status" value="1"/>
</dbReference>
<proteinExistence type="inferred from homology"/>
<comment type="cofactor">
    <cofactor evidence="1 6">
        <name>FAD</name>
        <dbReference type="ChEBI" id="CHEBI:57692"/>
    </cofactor>
</comment>
<dbReference type="RefSeq" id="WP_083169331.1">
    <property type="nucleotide sequence ID" value="NZ_AP022619.1"/>
</dbReference>
<evidence type="ECO:0000256" key="5">
    <source>
        <dbReference type="ARBA" id="ARBA00023002"/>
    </source>
</evidence>
<dbReference type="Pfam" id="PF02770">
    <property type="entry name" value="Acyl-CoA_dh_M"/>
    <property type="match status" value="1"/>
</dbReference>
<dbReference type="InterPro" id="IPR036250">
    <property type="entry name" value="AcylCo_DH-like_C"/>
</dbReference>
<keyword evidence="11" id="KW-1185">Reference proteome</keyword>
<dbReference type="Gene3D" id="1.10.540.10">
    <property type="entry name" value="Acyl-CoA dehydrogenase/oxidase, N-terminal domain"/>
    <property type="match status" value="1"/>
</dbReference>
<dbReference type="InterPro" id="IPR009100">
    <property type="entry name" value="AcylCoA_DH/oxidase_NM_dom_sf"/>
</dbReference>
<dbReference type="STRING" id="590652.BST39_03995"/>
<evidence type="ECO:0000256" key="4">
    <source>
        <dbReference type="ARBA" id="ARBA00022827"/>
    </source>
</evidence>
<dbReference type="SUPFAM" id="SSF56645">
    <property type="entry name" value="Acyl-CoA dehydrogenase NM domain-like"/>
    <property type="match status" value="1"/>
</dbReference>
<comment type="similarity">
    <text evidence="2 6">Belongs to the acyl-CoA dehydrogenase family.</text>
</comment>
<evidence type="ECO:0000259" key="9">
    <source>
        <dbReference type="Pfam" id="PF02771"/>
    </source>
</evidence>
<dbReference type="Gene3D" id="2.40.110.10">
    <property type="entry name" value="Butyryl-CoA Dehydrogenase, subunit A, domain 2"/>
    <property type="match status" value="1"/>
</dbReference>
<evidence type="ECO:0000313" key="11">
    <source>
        <dbReference type="Proteomes" id="UP000192513"/>
    </source>
</evidence>
<dbReference type="InterPro" id="IPR009075">
    <property type="entry name" value="AcylCo_DH/oxidase_C"/>
</dbReference>
<evidence type="ECO:0000313" key="10">
    <source>
        <dbReference type="EMBL" id="ORB45398.1"/>
    </source>
</evidence>
<dbReference type="AlphaFoldDB" id="A0A1X0IFW1"/>
<accession>A0A1X0IFW1</accession>
<evidence type="ECO:0000256" key="1">
    <source>
        <dbReference type="ARBA" id="ARBA00001974"/>
    </source>
</evidence>
<dbReference type="SUPFAM" id="SSF47203">
    <property type="entry name" value="Acyl-CoA dehydrogenase C-terminal domain-like"/>
    <property type="match status" value="1"/>
</dbReference>
<gene>
    <name evidence="10" type="ORF">BST39_03995</name>
</gene>
<dbReference type="EMBL" id="MVIE01000004">
    <property type="protein sequence ID" value="ORB45398.1"/>
    <property type="molecule type" value="Genomic_DNA"/>
</dbReference>
<dbReference type="PANTHER" id="PTHR43292:SF3">
    <property type="entry name" value="ACYL-COA DEHYDROGENASE FADE29"/>
    <property type="match status" value="1"/>
</dbReference>
<evidence type="ECO:0000256" key="2">
    <source>
        <dbReference type="ARBA" id="ARBA00009347"/>
    </source>
</evidence>
<comment type="caution">
    <text evidence="10">The sequence shown here is derived from an EMBL/GenBank/DDBJ whole genome shotgun (WGS) entry which is preliminary data.</text>
</comment>
<dbReference type="Pfam" id="PF00441">
    <property type="entry name" value="Acyl-CoA_dh_1"/>
    <property type="match status" value="1"/>
</dbReference>
<feature type="domain" description="Acyl-CoA oxidase/dehydrogenase middle" evidence="8">
    <location>
        <begin position="124"/>
        <end position="218"/>
    </location>
</feature>
<evidence type="ECO:0000256" key="6">
    <source>
        <dbReference type="RuleBase" id="RU362125"/>
    </source>
</evidence>
<organism evidence="10 11">
    <name type="scientific">Mycobacterium paraseoulense</name>
    <dbReference type="NCBI Taxonomy" id="590652"/>
    <lineage>
        <taxon>Bacteria</taxon>
        <taxon>Bacillati</taxon>
        <taxon>Actinomycetota</taxon>
        <taxon>Actinomycetes</taxon>
        <taxon>Mycobacteriales</taxon>
        <taxon>Mycobacteriaceae</taxon>
        <taxon>Mycobacterium</taxon>
    </lineage>
</organism>
<evidence type="ECO:0000259" key="8">
    <source>
        <dbReference type="Pfam" id="PF02770"/>
    </source>
</evidence>
<dbReference type="Gene3D" id="1.20.140.10">
    <property type="entry name" value="Butyryl-CoA Dehydrogenase, subunit A, domain 3"/>
    <property type="match status" value="1"/>
</dbReference>
<name>A0A1X0IFW1_9MYCO</name>
<dbReference type="InterPro" id="IPR006091">
    <property type="entry name" value="Acyl-CoA_Oxase/DH_mid-dom"/>
</dbReference>
<feature type="domain" description="Acyl-CoA dehydrogenase/oxidase N-terminal" evidence="9">
    <location>
        <begin position="6"/>
        <end position="120"/>
    </location>
</feature>
<dbReference type="Proteomes" id="UP000192513">
    <property type="component" value="Unassembled WGS sequence"/>
</dbReference>